<dbReference type="Proteomes" id="UP001159363">
    <property type="component" value="Chromosome X"/>
</dbReference>
<comment type="caution">
    <text evidence="1">The sequence shown here is derived from an EMBL/GenBank/DDBJ whole genome shotgun (WGS) entry which is preliminary data.</text>
</comment>
<evidence type="ECO:0000313" key="1">
    <source>
        <dbReference type="EMBL" id="KAJ8885546.1"/>
    </source>
</evidence>
<protein>
    <submittedName>
        <fullName evidence="1">Uncharacterized protein</fullName>
    </submittedName>
</protein>
<keyword evidence="2" id="KW-1185">Reference proteome</keyword>
<organism evidence="1 2">
    <name type="scientific">Dryococelus australis</name>
    <dbReference type="NCBI Taxonomy" id="614101"/>
    <lineage>
        <taxon>Eukaryota</taxon>
        <taxon>Metazoa</taxon>
        <taxon>Ecdysozoa</taxon>
        <taxon>Arthropoda</taxon>
        <taxon>Hexapoda</taxon>
        <taxon>Insecta</taxon>
        <taxon>Pterygota</taxon>
        <taxon>Neoptera</taxon>
        <taxon>Polyneoptera</taxon>
        <taxon>Phasmatodea</taxon>
        <taxon>Verophasmatodea</taxon>
        <taxon>Anareolatae</taxon>
        <taxon>Phasmatidae</taxon>
        <taxon>Eurycanthinae</taxon>
        <taxon>Dryococelus</taxon>
    </lineage>
</organism>
<evidence type="ECO:0000313" key="2">
    <source>
        <dbReference type="Proteomes" id="UP001159363"/>
    </source>
</evidence>
<reference evidence="1 2" key="1">
    <citation type="submission" date="2023-02" db="EMBL/GenBank/DDBJ databases">
        <title>LHISI_Scaffold_Assembly.</title>
        <authorList>
            <person name="Stuart O.P."/>
            <person name="Cleave R."/>
            <person name="Magrath M.J.L."/>
            <person name="Mikheyev A.S."/>
        </authorList>
    </citation>
    <scope>NUCLEOTIDE SEQUENCE [LARGE SCALE GENOMIC DNA]</scope>
    <source>
        <strain evidence="1">Daus_M_001</strain>
        <tissue evidence="1">Leg muscle</tissue>
    </source>
</reference>
<gene>
    <name evidence="1" type="ORF">PR048_011744</name>
</gene>
<proteinExistence type="predicted"/>
<name>A0ABQ9HN76_9NEOP</name>
<sequence length="200" mass="23181">MEDERRQLTSAIPAQAQVPPQVKDLAVISLAEKWTGQKGSFPGHKVKKVQEAQGNHSDKGKVKLAKIKLKGLASHFVATCPRLRRDITLKILKDELKDRFKENQPLQFHYYMLHNVRQEYNEYVQTFADRCCKLCDKTRLLAAFTDGLLGNEIQQLSYKIPHTMDEAERMVIVLEVIYVYQECKTKFDDPQRKKVYNIVS</sequence>
<accession>A0ABQ9HN76</accession>
<dbReference type="EMBL" id="JARBHB010000004">
    <property type="protein sequence ID" value="KAJ8885546.1"/>
    <property type="molecule type" value="Genomic_DNA"/>
</dbReference>